<comment type="caution">
    <text evidence="1">The sequence shown here is derived from an EMBL/GenBank/DDBJ whole genome shotgun (WGS) entry which is preliminary data.</text>
</comment>
<protein>
    <submittedName>
        <fullName evidence="1">Photoactive yellow protein</fullName>
    </submittedName>
</protein>
<sequence>MLSFETISLDTLLTLEADHLDALPFGVVGFSPQGLVEIYNATESQLAGLQRETVLGTHYFSVTAQCMNNFMVAQRFEDEAEIDAIIDYVLTLRMRPTPVRLRLLKAPEIDRRYILIQR</sequence>
<dbReference type="Gene3D" id="3.30.450.20">
    <property type="entry name" value="PAS domain"/>
    <property type="match status" value="1"/>
</dbReference>
<gene>
    <name evidence="1" type="ORF">QO016_003264</name>
</gene>
<name>A0ABU0HPH2_9HYPH</name>
<reference evidence="1 2" key="1">
    <citation type="submission" date="2023-07" db="EMBL/GenBank/DDBJ databases">
        <title>Genomic Encyclopedia of Type Strains, Phase IV (KMG-IV): sequencing the most valuable type-strain genomes for metagenomic binning, comparative biology and taxonomic classification.</title>
        <authorList>
            <person name="Goeker M."/>
        </authorList>
    </citation>
    <scope>NUCLEOTIDE SEQUENCE [LARGE SCALE GENOMIC DNA]</scope>
    <source>
        <strain evidence="1 2">DSM 19562</strain>
    </source>
</reference>
<accession>A0ABU0HPH2</accession>
<dbReference type="EMBL" id="JAUSVV010000008">
    <property type="protein sequence ID" value="MDQ0443758.1"/>
    <property type="molecule type" value="Genomic_DNA"/>
</dbReference>
<dbReference type="RefSeq" id="WP_238248327.1">
    <property type="nucleotide sequence ID" value="NZ_BPQX01000018.1"/>
</dbReference>
<dbReference type="InterPro" id="IPR035965">
    <property type="entry name" value="PAS-like_dom_sf"/>
</dbReference>
<proteinExistence type="predicted"/>
<keyword evidence="2" id="KW-1185">Reference proteome</keyword>
<dbReference type="SUPFAM" id="SSF55785">
    <property type="entry name" value="PYP-like sensor domain (PAS domain)"/>
    <property type="match status" value="1"/>
</dbReference>
<organism evidence="1 2">
    <name type="scientific">Methylobacterium persicinum</name>
    <dbReference type="NCBI Taxonomy" id="374426"/>
    <lineage>
        <taxon>Bacteria</taxon>
        <taxon>Pseudomonadati</taxon>
        <taxon>Pseudomonadota</taxon>
        <taxon>Alphaproteobacteria</taxon>
        <taxon>Hyphomicrobiales</taxon>
        <taxon>Methylobacteriaceae</taxon>
        <taxon>Methylobacterium</taxon>
    </lineage>
</organism>
<evidence type="ECO:0000313" key="1">
    <source>
        <dbReference type="EMBL" id="MDQ0443758.1"/>
    </source>
</evidence>
<dbReference type="Proteomes" id="UP001236369">
    <property type="component" value="Unassembled WGS sequence"/>
</dbReference>
<evidence type="ECO:0000313" key="2">
    <source>
        <dbReference type="Proteomes" id="UP001236369"/>
    </source>
</evidence>